<keyword evidence="3" id="KW-0813">Transport</keyword>
<dbReference type="GO" id="GO:1990246">
    <property type="term" value="C:uniplex complex"/>
    <property type="evidence" value="ECO:0000318"/>
    <property type="project" value="GO_Central"/>
</dbReference>
<dbReference type="OMA" id="YPEYMFF"/>
<proteinExistence type="inferred from homology"/>
<accession>U5CYR8</accession>
<dbReference type="Pfam" id="PF00036">
    <property type="entry name" value="EF-hand_1"/>
    <property type="match status" value="1"/>
</dbReference>
<gene>
    <name evidence="15" type="ORF">AMTR_s00033p00176330</name>
</gene>
<keyword evidence="4" id="KW-0109">Calcium transport</keyword>
<dbReference type="EMBL" id="KI392557">
    <property type="protein sequence ID" value="ERN14287.1"/>
    <property type="molecule type" value="Genomic_DNA"/>
</dbReference>
<evidence type="ECO:0000256" key="13">
    <source>
        <dbReference type="ARBA" id="ARBA00038333"/>
    </source>
</evidence>
<dbReference type="GO" id="GO:0005758">
    <property type="term" value="C:mitochondrial intermembrane space"/>
    <property type="evidence" value="ECO:0007669"/>
    <property type="project" value="UniProtKB-SubCell"/>
</dbReference>
<evidence type="ECO:0000313" key="16">
    <source>
        <dbReference type="Proteomes" id="UP000017836"/>
    </source>
</evidence>
<evidence type="ECO:0000256" key="12">
    <source>
        <dbReference type="ARBA" id="ARBA00023136"/>
    </source>
</evidence>
<dbReference type="eggNOG" id="KOG2643">
    <property type="taxonomic scope" value="Eukaryota"/>
</dbReference>
<evidence type="ECO:0000313" key="15">
    <source>
        <dbReference type="EMBL" id="ERN14287.1"/>
    </source>
</evidence>
<dbReference type="PANTHER" id="PTHR12294">
    <property type="entry name" value="EF HAND DOMAIN FAMILY A1,A2-RELATED"/>
    <property type="match status" value="1"/>
</dbReference>
<dbReference type="PROSITE" id="PS50222">
    <property type="entry name" value="EF_HAND_2"/>
    <property type="match status" value="2"/>
</dbReference>
<dbReference type="GO" id="GO:0051562">
    <property type="term" value="P:negative regulation of mitochondrial calcium ion concentration"/>
    <property type="evidence" value="ECO:0007669"/>
    <property type="project" value="EnsemblPlants"/>
</dbReference>
<evidence type="ECO:0000259" key="14">
    <source>
        <dbReference type="PROSITE" id="PS50222"/>
    </source>
</evidence>
<comment type="subcellular location">
    <subcellularLocation>
        <location evidence="1">Mitochondrion inner membrane</location>
    </subcellularLocation>
    <subcellularLocation>
        <location evidence="2">Mitochondrion intermembrane space</location>
    </subcellularLocation>
</comment>
<evidence type="ECO:0000256" key="3">
    <source>
        <dbReference type="ARBA" id="ARBA00022448"/>
    </source>
</evidence>
<evidence type="ECO:0000256" key="5">
    <source>
        <dbReference type="ARBA" id="ARBA00022723"/>
    </source>
</evidence>
<protein>
    <recommendedName>
        <fullName evidence="14">EF-hand domain-containing protein</fullName>
    </recommendedName>
</protein>
<evidence type="ECO:0000256" key="11">
    <source>
        <dbReference type="ARBA" id="ARBA00023128"/>
    </source>
</evidence>
<evidence type="ECO:0000256" key="4">
    <source>
        <dbReference type="ARBA" id="ARBA00022568"/>
    </source>
</evidence>
<dbReference type="STRING" id="13333.U5CYR8"/>
<keyword evidence="6" id="KW-0677">Repeat</keyword>
<dbReference type="CDD" id="cd15900">
    <property type="entry name" value="EFh_MICU"/>
    <property type="match status" value="1"/>
</dbReference>
<evidence type="ECO:0000256" key="8">
    <source>
        <dbReference type="ARBA" id="ARBA00022837"/>
    </source>
</evidence>
<keyword evidence="9" id="KW-0809">Transit peptide</keyword>
<evidence type="ECO:0000256" key="1">
    <source>
        <dbReference type="ARBA" id="ARBA00004273"/>
    </source>
</evidence>
<dbReference type="InterPro" id="IPR011992">
    <property type="entry name" value="EF-hand-dom_pair"/>
</dbReference>
<reference evidence="16" key="1">
    <citation type="journal article" date="2013" name="Science">
        <title>The Amborella genome and the evolution of flowering plants.</title>
        <authorList>
            <consortium name="Amborella Genome Project"/>
        </authorList>
    </citation>
    <scope>NUCLEOTIDE SEQUENCE [LARGE SCALE GENOMIC DNA]</scope>
</reference>
<keyword evidence="16" id="KW-1185">Reference proteome</keyword>
<name>U5CYR8_AMBTC</name>
<evidence type="ECO:0000256" key="10">
    <source>
        <dbReference type="ARBA" id="ARBA00023065"/>
    </source>
</evidence>
<dbReference type="SMART" id="SM00054">
    <property type="entry name" value="EFh"/>
    <property type="match status" value="3"/>
</dbReference>
<evidence type="ECO:0000256" key="2">
    <source>
        <dbReference type="ARBA" id="ARBA00004569"/>
    </source>
</evidence>
<evidence type="ECO:0000256" key="9">
    <source>
        <dbReference type="ARBA" id="ARBA00022946"/>
    </source>
</evidence>
<evidence type="ECO:0000256" key="6">
    <source>
        <dbReference type="ARBA" id="ARBA00022737"/>
    </source>
</evidence>
<dbReference type="Pfam" id="PF13202">
    <property type="entry name" value="EF-hand_5"/>
    <property type="match status" value="1"/>
</dbReference>
<comment type="similarity">
    <text evidence="13">Belongs to the MICU1 family. MICU1 subfamily.</text>
</comment>
<keyword evidence="11" id="KW-0496">Mitochondrion</keyword>
<dbReference type="SUPFAM" id="SSF47473">
    <property type="entry name" value="EF-hand"/>
    <property type="match status" value="2"/>
</dbReference>
<dbReference type="InterPro" id="IPR002048">
    <property type="entry name" value="EF_hand_dom"/>
</dbReference>
<dbReference type="CDD" id="cd00051">
    <property type="entry name" value="EFh"/>
    <property type="match status" value="1"/>
</dbReference>
<keyword evidence="5" id="KW-0479">Metal-binding</keyword>
<keyword evidence="7" id="KW-0999">Mitochondrion inner membrane</keyword>
<evidence type="ECO:0000256" key="7">
    <source>
        <dbReference type="ARBA" id="ARBA00022792"/>
    </source>
</evidence>
<dbReference type="Proteomes" id="UP000017836">
    <property type="component" value="Unassembled WGS sequence"/>
</dbReference>
<feature type="domain" description="EF-hand" evidence="14">
    <location>
        <begin position="111"/>
        <end position="146"/>
    </location>
</feature>
<dbReference type="GO" id="GO:0036444">
    <property type="term" value="P:calcium import into the mitochondrion"/>
    <property type="evidence" value="ECO:0000318"/>
    <property type="project" value="GO_Central"/>
</dbReference>
<keyword evidence="10" id="KW-0406">Ion transport</keyword>
<dbReference type="AlphaFoldDB" id="U5CYR8"/>
<dbReference type="InterPro" id="IPR039800">
    <property type="entry name" value="MICU1/2/3"/>
</dbReference>
<dbReference type="GO" id="GO:0005509">
    <property type="term" value="F:calcium ion binding"/>
    <property type="evidence" value="ECO:0000318"/>
    <property type="project" value="GO_Central"/>
</dbReference>
<dbReference type="PANTHER" id="PTHR12294:SF1">
    <property type="entry name" value="CALCIUM UPTAKE PROTEIN 1, MITOCHONDRIAL"/>
    <property type="match status" value="1"/>
</dbReference>
<dbReference type="Pfam" id="PF13833">
    <property type="entry name" value="EF-hand_8"/>
    <property type="match status" value="1"/>
</dbReference>
<keyword evidence="12" id="KW-0472">Membrane</keyword>
<dbReference type="InterPro" id="IPR018247">
    <property type="entry name" value="EF_Hand_1_Ca_BS"/>
</dbReference>
<dbReference type="Gramene" id="ERN14287">
    <property type="protein sequence ID" value="ERN14287"/>
    <property type="gene ID" value="AMTR_s00033p00176330"/>
</dbReference>
<sequence>MREKAYRRRVFFNYEKRLRLRSPPEKVFEYFASHRHHHGEMFMTPADLMRAVVPVFPPSDSHIIREGFLRGERPPAELDCDASQFFMLFDTNGDGLISFPEYIFFVTLLSIPEPNFSATFKMFDLDSNGKIEREEFKKVMQLMRSHNRQGSAHRDGLRPGFIVGDSVENGGLVEYFFGKDGKSSLQYEKFVKFLKDLHHEIIRLEFAHYDYKSCGTISARDFALSMVAAADMGLISKFLDRVDELSDNPHLRDMQITFEEFKAFAELRKKLYPLALAIFSYGKVNGLLTKDDFQRAASHVCDVVVTENMVDVVFHVFDANRDGNLSIDEFLGAVQRRERDIVAHILDMVDQRERERERLFQPLKMDVVFAEVDEEVEGCFCRELVEKQASV</sequence>
<dbReference type="PROSITE" id="PS00018">
    <property type="entry name" value="EF_HAND_1"/>
    <property type="match status" value="2"/>
</dbReference>
<dbReference type="Gene3D" id="1.10.238.10">
    <property type="entry name" value="EF-hand"/>
    <property type="match status" value="3"/>
</dbReference>
<keyword evidence="8" id="KW-0106">Calcium</keyword>
<organism evidence="15 16">
    <name type="scientific">Amborella trichopoda</name>
    <dbReference type="NCBI Taxonomy" id="13333"/>
    <lineage>
        <taxon>Eukaryota</taxon>
        <taxon>Viridiplantae</taxon>
        <taxon>Streptophyta</taxon>
        <taxon>Embryophyta</taxon>
        <taxon>Tracheophyta</taxon>
        <taxon>Spermatophyta</taxon>
        <taxon>Magnoliopsida</taxon>
        <taxon>Amborellales</taxon>
        <taxon>Amborellaceae</taxon>
        <taxon>Amborella</taxon>
    </lineage>
</organism>
<feature type="domain" description="EF-hand" evidence="14">
    <location>
        <begin position="305"/>
        <end position="340"/>
    </location>
</feature>
<dbReference type="GO" id="GO:0051560">
    <property type="term" value="P:mitochondrial calcium ion homeostasis"/>
    <property type="evidence" value="ECO:0000318"/>
    <property type="project" value="GO_Central"/>
</dbReference>
<dbReference type="HOGENOM" id="CLU_027103_2_0_1"/>